<evidence type="ECO:0000256" key="6">
    <source>
        <dbReference type="ARBA" id="ARBA00023136"/>
    </source>
</evidence>
<feature type="transmembrane region" description="Helical" evidence="7">
    <location>
        <begin position="449"/>
        <end position="470"/>
    </location>
</feature>
<evidence type="ECO:0000313" key="10">
    <source>
        <dbReference type="Proteomes" id="UP000799767"/>
    </source>
</evidence>
<dbReference type="GO" id="GO:0022857">
    <property type="term" value="F:transmembrane transporter activity"/>
    <property type="evidence" value="ECO:0007669"/>
    <property type="project" value="InterPro"/>
</dbReference>
<feature type="transmembrane region" description="Helical" evidence="7">
    <location>
        <begin position="66"/>
        <end position="87"/>
    </location>
</feature>
<dbReference type="EMBL" id="MU001635">
    <property type="protein sequence ID" value="KAF2483434.1"/>
    <property type="molecule type" value="Genomic_DNA"/>
</dbReference>
<accession>A0A6A6PUP8</accession>
<dbReference type="InterPro" id="IPR011701">
    <property type="entry name" value="MFS"/>
</dbReference>
<evidence type="ECO:0000256" key="5">
    <source>
        <dbReference type="ARBA" id="ARBA00022989"/>
    </source>
</evidence>
<organism evidence="9 10">
    <name type="scientific">Neohortaea acidophila</name>
    <dbReference type="NCBI Taxonomy" id="245834"/>
    <lineage>
        <taxon>Eukaryota</taxon>
        <taxon>Fungi</taxon>
        <taxon>Dikarya</taxon>
        <taxon>Ascomycota</taxon>
        <taxon>Pezizomycotina</taxon>
        <taxon>Dothideomycetes</taxon>
        <taxon>Dothideomycetidae</taxon>
        <taxon>Mycosphaerellales</taxon>
        <taxon>Teratosphaeriaceae</taxon>
        <taxon>Neohortaea</taxon>
    </lineage>
</organism>
<evidence type="ECO:0000256" key="3">
    <source>
        <dbReference type="ARBA" id="ARBA00022448"/>
    </source>
</evidence>
<dbReference type="PROSITE" id="PS50850">
    <property type="entry name" value="MFS"/>
    <property type="match status" value="1"/>
</dbReference>
<feature type="transmembrane region" description="Helical" evidence="7">
    <location>
        <begin position="372"/>
        <end position="392"/>
    </location>
</feature>
<dbReference type="Proteomes" id="UP000799767">
    <property type="component" value="Unassembled WGS sequence"/>
</dbReference>
<comment type="subcellular location">
    <subcellularLocation>
        <location evidence="1">Membrane</location>
        <topology evidence="1">Multi-pass membrane protein</topology>
    </subcellularLocation>
</comment>
<dbReference type="AlphaFoldDB" id="A0A6A6PUP8"/>
<feature type="transmembrane region" description="Helical" evidence="7">
    <location>
        <begin position="156"/>
        <end position="178"/>
    </location>
</feature>
<evidence type="ECO:0000256" key="4">
    <source>
        <dbReference type="ARBA" id="ARBA00022692"/>
    </source>
</evidence>
<dbReference type="InterPro" id="IPR001958">
    <property type="entry name" value="Tet-R_TetA/multi-R_MdtG-like"/>
</dbReference>
<sequence>MFSWISGSGSTPPLFLEFRSSKTFIIVTVSTAIFTDIFVYGIIVPLLPFALKSRAGIAPDVTQKWISIFLAVYGAGLLVAAPLCGWFADKISSRRGPMLLGLAGLLGSTVILCLGRSIAVLAIGRALQGITAAVPWVVGLALLVDTVGPEGVGVAMGYVGLSMSMAMLLAPLLGGVVFAKAGYYAVFAMAFGLIILDIFLRLVMIEKKMAVKWLPVEPVKTDQEGLGGKTDETHQAGLDIEMDEVRQADTKGASDGKTAVNELRENAVSAPDDAPIPPVIVPDHVPEIVKHWTAHLPPVVRLLSSRRVLSAIFGCTIQATLYTSFDSILPLYVRDTFHFNSIGAGLIFLPLVISSFLGPVFGHLSDKHGPRWYATAGFILAGPCLILLRLVYKDTLNQKVLLCALLALTGTGLTMTLTPMMAEIAYAVEAKGRNRPAGYFGKNGAYAQAYSLFNVAWAGGFLIGPLLAGLTVQASGWPTSTLILGCISFATAIPVAIWTGGSIFKKRKLQRDAARALHEE</sequence>
<evidence type="ECO:0000256" key="7">
    <source>
        <dbReference type="SAM" id="Phobius"/>
    </source>
</evidence>
<dbReference type="SUPFAM" id="SSF103473">
    <property type="entry name" value="MFS general substrate transporter"/>
    <property type="match status" value="1"/>
</dbReference>
<comment type="similarity">
    <text evidence="2">Belongs to the major facilitator superfamily. Vesicular transporter family.</text>
</comment>
<feature type="transmembrane region" description="Helical" evidence="7">
    <location>
        <begin position="337"/>
        <end position="360"/>
    </location>
</feature>
<feature type="transmembrane region" description="Helical" evidence="7">
    <location>
        <begin position="24"/>
        <end position="46"/>
    </location>
</feature>
<dbReference type="InterPro" id="IPR050930">
    <property type="entry name" value="MFS_Vesicular_Transporter"/>
</dbReference>
<dbReference type="InterPro" id="IPR020846">
    <property type="entry name" value="MFS_dom"/>
</dbReference>
<gene>
    <name evidence="9" type="ORF">BDY17DRAFT_324167</name>
</gene>
<dbReference type="OrthoDB" id="5086884at2759"/>
<feature type="domain" description="Major facilitator superfamily (MFS) profile" evidence="8">
    <location>
        <begin position="25"/>
        <end position="503"/>
    </location>
</feature>
<protein>
    <submittedName>
        <fullName evidence="9">Major facilitator superfamily domain-containing protein</fullName>
    </submittedName>
</protein>
<evidence type="ECO:0000313" key="9">
    <source>
        <dbReference type="EMBL" id="KAF2483434.1"/>
    </source>
</evidence>
<dbReference type="Gene3D" id="1.20.1250.20">
    <property type="entry name" value="MFS general substrate transporter like domains"/>
    <property type="match status" value="2"/>
</dbReference>
<keyword evidence="5 7" id="KW-1133">Transmembrane helix</keyword>
<dbReference type="PRINTS" id="PR01035">
    <property type="entry name" value="TCRTETA"/>
</dbReference>
<name>A0A6A6PUP8_9PEZI</name>
<evidence type="ECO:0000256" key="2">
    <source>
        <dbReference type="ARBA" id="ARBA00006829"/>
    </source>
</evidence>
<keyword evidence="10" id="KW-1185">Reference proteome</keyword>
<dbReference type="PANTHER" id="PTHR23506">
    <property type="entry name" value="GH10249P"/>
    <property type="match status" value="1"/>
</dbReference>
<evidence type="ECO:0000256" key="1">
    <source>
        <dbReference type="ARBA" id="ARBA00004141"/>
    </source>
</evidence>
<keyword evidence="3" id="KW-0813">Transport</keyword>
<feature type="transmembrane region" description="Helical" evidence="7">
    <location>
        <begin position="99"/>
        <end position="120"/>
    </location>
</feature>
<reference evidence="9" key="1">
    <citation type="journal article" date="2020" name="Stud. Mycol.">
        <title>101 Dothideomycetes genomes: a test case for predicting lifestyles and emergence of pathogens.</title>
        <authorList>
            <person name="Haridas S."/>
            <person name="Albert R."/>
            <person name="Binder M."/>
            <person name="Bloem J."/>
            <person name="Labutti K."/>
            <person name="Salamov A."/>
            <person name="Andreopoulos B."/>
            <person name="Baker S."/>
            <person name="Barry K."/>
            <person name="Bills G."/>
            <person name="Bluhm B."/>
            <person name="Cannon C."/>
            <person name="Castanera R."/>
            <person name="Culley D."/>
            <person name="Daum C."/>
            <person name="Ezra D."/>
            <person name="Gonzalez J."/>
            <person name="Henrissat B."/>
            <person name="Kuo A."/>
            <person name="Liang C."/>
            <person name="Lipzen A."/>
            <person name="Lutzoni F."/>
            <person name="Magnuson J."/>
            <person name="Mondo S."/>
            <person name="Nolan M."/>
            <person name="Ohm R."/>
            <person name="Pangilinan J."/>
            <person name="Park H.-J."/>
            <person name="Ramirez L."/>
            <person name="Alfaro M."/>
            <person name="Sun H."/>
            <person name="Tritt A."/>
            <person name="Yoshinaga Y."/>
            <person name="Zwiers L.-H."/>
            <person name="Turgeon B."/>
            <person name="Goodwin S."/>
            <person name="Spatafora J."/>
            <person name="Crous P."/>
            <person name="Grigoriev I."/>
        </authorList>
    </citation>
    <scope>NUCLEOTIDE SEQUENCE</scope>
    <source>
        <strain evidence="9">CBS 113389</strain>
    </source>
</reference>
<dbReference type="RefSeq" id="XP_033590004.1">
    <property type="nucleotide sequence ID" value="XM_033737141.1"/>
</dbReference>
<keyword evidence="6 7" id="KW-0472">Membrane</keyword>
<feature type="transmembrane region" description="Helical" evidence="7">
    <location>
        <begin position="482"/>
        <end position="504"/>
    </location>
</feature>
<dbReference type="CDD" id="cd17325">
    <property type="entry name" value="MFS_MdtG_SLC18_like"/>
    <property type="match status" value="1"/>
</dbReference>
<feature type="transmembrane region" description="Helical" evidence="7">
    <location>
        <begin position="126"/>
        <end position="144"/>
    </location>
</feature>
<keyword evidence="4 7" id="KW-0812">Transmembrane</keyword>
<evidence type="ECO:0000259" key="8">
    <source>
        <dbReference type="PROSITE" id="PS50850"/>
    </source>
</evidence>
<dbReference type="GeneID" id="54478143"/>
<dbReference type="InterPro" id="IPR036259">
    <property type="entry name" value="MFS_trans_sf"/>
</dbReference>
<dbReference type="GO" id="GO:0016020">
    <property type="term" value="C:membrane"/>
    <property type="evidence" value="ECO:0007669"/>
    <property type="project" value="UniProtKB-SubCell"/>
</dbReference>
<feature type="transmembrane region" description="Helical" evidence="7">
    <location>
        <begin position="404"/>
        <end position="428"/>
    </location>
</feature>
<proteinExistence type="inferred from homology"/>
<dbReference type="Pfam" id="PF07690">
    <property type="entry name" value="MFS_1"/>
    <property type="match status" value="1"/>
</dbReference>
<feature type="transmembrane region" description="Helical" evidence="7">
    <location>
        <begin position="184"/>
        <end position="204"/>
    </location>
</feature>
<dbReference type="PANTHER" id="PTHR23506:SF23">
    <property type="entry name" value="GH10249P"/>
    <property type="match status" value="1"/>
</dbReference>